<dbReference type="InterPro" id="IPR006027">
    <property type="entry name" value="NusB_RsmB_TIM44"/>
</dbReference>
<feature type="binding site" evidence="13">
    <location>
        <position position="283"/>
    </location>
    <ligand>
        <name>S-adenosyl-L-methionine</name>
        <dbReference type="ChEBI" id="CHEBI:59789"/>
    </ligand>
</feature>
<protein>
    <recommendedName>
        <fullName evidence="3">16S rRNA (cytosine(967)-C(5))-methyltransferase</fullName>
        <ecNumber evidence="3">2.1.1.176</ecNumber>
    </recommendedName>
    <alternativeName>
        <fullName evidence="10">16S rRNA m5C967 methyltransferase</fullName>
    </alternativeName>
    <alternativeName>
        <fullName evidence="11">rRNA (cytosine-C(5)-)-methyltransferase RsmB</fullName>
    </alternativeName>
</protein>
<dbReference type="EC" id="2.1.1.176" evidence="3"/>
<dbReference type="SUPFAM" id="SSF53335">
    <property type="entry name" value="S-adenosyl-L-methionine-dependent methyltransferases"/>
    <property type="match status" value="1"/>
</dbReference>
<dbReference type="InterPro" id="IPR001678">
    <property type="entry name" value="MeTrfase_RsmB-F_NOP2_dom"/>
</dbReference>
<evidence type="ECO:0000256" key="4">
    <source>
        <dbReference type="ARBA" id="ARBA00022490"/>
    </source>
</evidence>
<dbReference type="CDD" id="cd02440">
    <property type="entry name" value="AdoMet_MTases"/>
    <property type="match status" value="1"/>
</dbReference>
<evidence type="ECO:0000313" key="15">
    <source>
        <dbReference type="EMBL" id="MBL4934950.1"/>
    </source>
</evidence>
<evidence type="ECO:0000259" key="14">
    <source>
        <dbReference type="PROSITE" id="PS51686"/>
    </source>
</evidence>
<evidence type="ECO:0000256" key="3">
    <source>
        <dbReference type="ARBA" id="ARBA00012140"/>
    </source>
</evidence>
<dbReference type="PANTHER" id="PTHR22807">
    <property type="entry name" value="NOP2 YEAST -RELATED NOL1/NOP2/FMU SUN DOMAIN-CONTAINING"/>
    <property type="match status" value="1"/>
</dbReference>
<feature type="active site" description="Nucleophile" evidence="13">
    <location>
        <position position="381"/>
    </location>
</feature>
<evidence type="ECO:0000256" key="13">
    <source>
        <dbReference type="PROSITE-ProRule" id="PRU01023"/>
    </source>
</evidence>
<dbReference type="Gene3D" id="3.30.70.1170">
    <property type="entry name" value="Sun protein, domain 3"/>
    <property type="match status" value="1"/>
</dbReference>
<evidence type="ECO:0000256" key="10">
    <source>
        <dbReference type="ARBA" id="ARBA00030399"/>
    </source>
</evidence>
<dbReference type="Proteomes" id="UP000632377">
    <property type="component" value="Unassembled WGS sequence"/>
</dbReference>
<dbReference type="InterPro" id="IPR054728">
    <property type="entry name" value="RsmB-like_ferredoxin"/>
</dbReference>
<evidence type="ECO:0000256" key="7">
    <source>
        <dbReference type="ARBA" id="ARBA00022679"/>
    </source>
</evidence>
<keyword evidence="5" id="KW-0698">rRNA processing</keyword>
<dbReference type="InterPro" id="IPR029063">
    <property type="entry name" value="SAM-dependent_MTases_sf"/>
</dbReference>
<keyword evidence="16" id="KW-1185">Reference proteome</keyword>
<dbReference type="RefSeq" id="WP_202747582.1">
    <property type="nucleotide sequence ID" value="NZ_JAESWC010000002.1"/>
</dbReference>
<evidence type="ECO:0000313" key="16">
    <source>
        <dbReference type="Proteomes" id="UP000632377"/>
    </source>
</evidence>
<evidence type="ECO:0000256" key="11">
    <source>
        <dbReference type="ARBA" id="ARBA00031088"/>
    </source>
</evidence>
<dbReference type="PANTHER" id="PTHR22807:SF53">
    <property type="entry name" value="RIBOSOMAL RNA SMALL SUBUNIT METHYLTRANSFERASE B-RELATED"/>
    <property type="match status" value="1"/>
</dbReference>
<name>A0ABS1T6I6_9CLOT</name>
<evidence type="ECO:0000256" key="6">
    <source>
        <dbReference type="ARBA" id="ARBA00022603"/>
    </source>
</evidence>
<keyword evidence="8 13" id="KW-0949">S-adenosyl-L-methionine</keyword>
<dbReference type="Gene3D" id="3.40.50.150">
    <property type="entry name" value="Vaccinia Virus protein VP39"/>
    <property type="match status" value="1"/>
</dbReference>
<evidence type="ECO:0000256" key="12">
    <source>
        <dbReference type="ARBA" id="ARBA00047283"/>
    </source>
</evidence>
<gene>
    <name evidence="15" type="primary">rsmB</name>
    <name evidence="15" type="ORF">JK636_04160</name>
</gene>
<dbReference type="Gene3D" id="1.10.940.10">
    <property type="entry name" value="NusB-like"/>
    <property type="match status" value="1"/>
</dbReference>
<comment type="similarity">
    <text evidence="13">Belongs to the class I-like SAM-binding methyltransferase superfamily. RsmB/NOP family.</text>
</comment>
<dbReference type="NCBIfam" id="NF011494">
    <property type="entry name" value="PRK14902.1"/>
    <property type="match status" value="1"/>
</dbReference>
<dbReference type="InterPro" id="IPR023267">
    <property type="entry name" value="RCMT"/>
</dbReference>
<proteinExistence type="inferred from homology"/>
<feature type="binding site" evidence="13">
    <location>
        <begin position="259"/>
        <end position="265"/>
    </location>
    <ligand>
        <name>S-adenosyl-L-methionine</name>
        <dbReference type="ChEBI" id="CHEBI:59789"/>
    </ligand>
</feature>
<dbReference type="PROSITE" id="PS51686">
    <property type="entry name" value="SAM_MT_RSMB_NOP"/>
    <property type="match status" value="1"/>
</dbReference>
<feature type="binding site" evidence="13">
    <location>
        <position position="328"/>
    </location>
    <ligand>
        <name>S-adenosyl-L-methionine</name>
        <dbReference type="ChEBI" id="CHEBI:59789"/>
    </ligand>
</feature>
<evidence type="ECO:0000256" key="9">
    <source>
        <dbReference type="ARBA" id="ARBA00022884"/>
    </source>
</evidence>
<dbReference type="PRINTS" id="PR02008">
    <property type="entry name" value="RCMTFAMILY"/>
</dbReference>
<feature type="binding site" evidence="13">
    <location>
        <position position="310"/>
    </location>
    <ligand>
        <name>S-adenosyl-L-methionine</name>
        <dbReference type="ChEBI" id="CHEBI:59789"/>
    </ligand>
</feature>
<reference evidence="15 16" key="1">
    <citation type="submission" date="2021-01" db="EMBL/GenBank/DDBJ databases">
        <title>Genome public.</title>
        <authorList>
            <person name="Liu C."/>
            <person name="Sun Q."/>
        </authorList>
    </citation>
    <scope>NUCLEOTIDE SEQUENCE [LARGE SCALE GENOMIC DNA]</scope>
    <source>
        <strain evidence="15 16">YIM B02515</strain>
    </source>
</reference>
<keyword evidence="6 13" id="KW-0489">Methyltransferase</keyword>
<dbReference type="InterPro" id="IPR004573">
    <property type="entry name" value="rRNA_ssu_MeTfrase_B"/>
</dbReference>
<feature type="domain" description="SAM-dependent MTase RsmB/NOP-type" evidence="14">
    <location>
        <begin position="169"/>
        <end position="441"/>
    </location>
</feature>
<dbReference type="Pfam" id="PF01029">
    <property type="entry name" value="NusB"/>
    <property type="match status" value="1"/>
</dbReference>
<organism evidence="15 16">
    <name type="scientific">Clostridium rhizosphaerae</name>
    <dbReference type="NCBI Taxonomy" id="2803861"/>
    <lineage>
        <taxon>Bacteria</taxon>
        <taxon>Bacillati</taxon>
        <taxon>Bacillota</taxon>
        <taxon>Clostridia</taxon>
        <taxon>Eubacteriales</taxon>
        <taxon>Clostridiaceae</taxon>
        <taxon>Clostridium</taxon>
    </lineage>
</organism>
<keyword evidence="7 13" id="KW-0808">Transferase</keyword>
<dbReference type="NCBIfam" id="TIGR00563">
    <property type="entry name" value="rsmB"/>
    <property type="match status" value="1"/>
</dbReference>
<sequence length="442" mass="49846">MNYTRKLAVDILESIINKGSYSNIVINAELNKSNLDDRDKGLVTEIVYGTLKYKYTIDKILAVFLKTGTSKLDSLVLNVLRVSVYQIKYLDKVPDFAVVNEAVELVKKYKSLSASKLVNGVLRNYLRNKDNLNIVFKNKIDEICFIYSFDPWMVDLFVKQYGLENTEKILSGLNCTPNVTLRVNSLKTNYEDAYNLLDSAGYIIEEGAVCPEAIKIIKGKNIEQNPLFKEGFATVQDESAMLVAPSMDIKPDLTVLDLCSAPGGKTTHISEIMNNTGKVYAFDVHKDKLSLIKKNADRLAISNIEYGVLDSTTYDEKLNNTADRVLIDVPCSGLGIIRKKPEIKWTKNNNQLKDLVNIQKSIMNNASKYVKVGGVLMYSTCTLNKKENEENVKWFLSKFNNFSMESLFFGSAENIVYGEFGVTILPNESMDGFFIAKFKRLQ</sequence>
<evidence type="ECO:0000256" key="5">
    <source>
        <dbReference type="ARBA" id="ARBA00022552"/>
    </source>
</evidence>
<evidence type="ECO:0000256" key="1">
    <source>
        <dbReference type="ARBA" id="ARBA00002724"/>
    </source>
</evidence>
<dbReference type="InterPro" id="IPR049560">
    <property type="entry name" value="MeTrfase_RsmB-F_NOP2_cat"/>
</dbReference>
<accession>A0ABS1T6I6</accession>
<dbReference type="Pfam" id="PF22458">
    <property type="entry name" value="RsmF-B_ferredox"/>
    <property type="match status" value="1"/>
</dbReference>
<keyword evidence="4" id="KW-0963">Cytoplasm</keyword>
<evidence type="ECO:0000256" key="8">
    <source>
        <dbReference type="ARBA" id="ARBA00022691"/>
    </source>
</evidence>
<comment type="caution">
    <text evidence="15">The sequence shown here is derived from an EMBL/GenBank/DDBJ whole genome shotgun (WGS) entry which is preliminary data.</text>
</comment>
<keyword evidence="9 13" id="KW-0694">RNA-binding</keyword>
<evidence type="ECO:0000256" key="2">
    <source>
        <dbReference type="ARBA" id="ARBA00004496"/>
    </source>
</evidence>
<comment type="subcellular location">
    <subcellularLocation>
        <location evidence="2">Cytoplasm</location>
    </subcellularLocation>
</comment>
<dbReference type="SUPFAM" id="SSF48013">
    <property type="entry name" value="NusB-like"/>
    <property type="match status" value="1"/>
</dbReference>
<dbReference type="EMBL" id="JAESWC010000002">
    <property type="protein sequence ID" value="MBL4934950.1"/>
    <property type="molecule type" value="Genomic_DNA"/>
</dbReference>
<dbReference type="GO" id="GO:0008168">
    <property type="term" value="F:methyltransferase activity"/>
    <property type="evidence" value="ECO:0007669"/>
    <property type="project" value="UniProtKB-KW"/>
</dbReference>
<comment type="catalytic activity">
    <reaction evidence="12">
        <text>cytidine(967) in 16S rRNA + S-adenosyl-L-methionine = 5-methylcytidine(967) in 16S rRNA + S-adenosyl-L-homocysteine + H(+)</text>
        <dbReference type="Rhea" id="RHEA:42748"/>
        <dbReference type="Rhea" id="RHEA-COMP:10219"/>
        <dbReference type="Rhea" id="RHEA-COMP:10220"/>
        <dbReference type="ChEBI" id="CHEBI:15378"/>
        <dbReference type="ChEBI" id="CHEBI:57856"/>
        <dbReference type="ChEBI" id="CHEBI:59789"/>
        <dbReference type="ChEBI" id="CHEBI:74483"/>
        <dbReference type="ChEBI" id="CHEBI:82748"/>
        <dbReference type="EC" id="2.1.1.176"/>
    </reaction>
</comment>
<dbReference type="GO" id="GO:0032259">
    <property type="term" value="P:methylation"/>
    <property type="evidence" value="ECO:0007669"/>
    <property type="project" value="UniProtKB-KW"/>
</dbReference>
<comment type="function">
    <text evidence="1">Specifically methylates the cytosine at position 967 (m5C967) of 16S rRNA.</text>
</comment>
<dbReference type="InterPro" id="IPR035926">
    <property type="entry name" value="NusB-like_sf"/>
</dbReference>
<dbReference type="Pfam" id="PF01189">
    <property type="entry name" value="Methyltr_RsmB-F"/>
    <property type="match status" value="1"/>
</dbReference>